<feature type="domain" description="HTTM-like" evidence="8">
    <location>
        <begin position="1"/>
        <end position="233"/>
    </location>
</feature>
<dbReference type="SMART" id="SM00752">
    <property type="entry name" value="HTTM"/>
    <property type="match status" value="1"/>
</dbReference>
<dbReference type="STRING" id="400727.A0A2T7PVM3"/>
<dbReference type="InterPro" id="IPR007782">
    <property type="entry name" value="VKG_COase"/>
</dbReference>
<dbReference type="Proteomes" id="UP000245119">
    <property type="component" value="Linkage Group LG1"/>
</dbReference>
<dbReference type="InterPro" id="IPR011020">
    <property type="entry name" value="HTTM-like"/>
</dbReference>
<evidence type="ECO:0000256" key="6">
    <source>
        <dbReference type="ARBA" id="ARBA00023239"/>
    </source>
</evidence>
<dbReference type="OrthoDB" id="206689at2759"/>
<evidence type="ECO:0000256" key="1">
    <source>
        <dbReference type="ARBA" id="ARBA00004127"/>
    </source>
</evidence>
<sequence length="522" mass="60936">MLLDTLQERGLAAADVRWGDPDECRFPLFDLLRPLPVQWMGNSACGIMLGAAFRVSCVLFLLPYWYMFLLDKATWNNHSYLFGILGFLLFLSDANRYWSLDGLFHYNISNSDVPLWNYSLLRSQIFLVYFLAGLKKLDLDWVGGYSMENLSQHWIFDPFRFVLTSGQVDYFIVHLGGLTIDLVIGFLLFFNKTRLLGFLICSSFHLMNSQLFSIGMFPWMMLATQPLFCNADWPRAVFRRIPHALRLLTPDVDEDTQPSSHCLYPKTYIKPENTPDTVWKRSSHKQTIPSAHPMARHRLAAVFTLMFVVWQVFLPYSHFITKGYNSWTQGLYGYSWDMMVHTRSLQHLRITFVDRDSGYQGYLNPEMWTKSWRWSSHPDMIQQYARFLQGDSTLCTLCPLNPSCYMYIFVNTTEVHFLERLKEFELSLNGSTARDQVPEKFQKDPMLEKYQQMLAIKEQEQRLKQRTVLERAATFLQLKYDMFSRSFHLIVGAVQSIVTDTPFHDFLRELNSAGTPAASPRH</sequence>
<feature type="transmembrane region" description="Helical" evidence="7">
    <location>
        <begin position="39"/>
        <end position="66"/>
    </location>
</feature>
<name>A0A2T7PVM3_POMCA</name>
<feature type="transmembrane region" description="Helical" evidence="7">
    <location>
        <begin position="196"/>
        <end position="217"/>
    </location>
</feature>
<dbReference type="GO" id="GO:0019842">
    <property type="term" value="F:vitamin binding"/>
    <property type="evidence" value="ECO:0007669"/>
    <property type="project" value="TreeGrafter"/>
</dbReference>
<reference evidence="9 10" key="1">
    <citation type="submission" date="2018-04" db="EMBL/GenBank/DDBJ databases">
        <title>The genome of golden apple snail Pomacea canaliculata provides insight into stress tolerance and invasive adaptation.</title>
        <authorList>
            <person name="Liu C."/>
            <person name="Liu B."/>
            <person name="Ren Y."/>
            <person name="Zhang Y."/>
            <person name="Wang H."/>
            <person name="Li S."/>
            <person name="Jiang F."/>
            <person name="Yin L."/>
            <person name="Zhang G."/>
            <person name="Qian W."/>
            <person name="Fan W."/>
        </authorList>
    </citation>
    <scope>NUCLEOTIDE SEQUENCE [LARGE SCALE GENOMIC DNA]</scope>
    <source>
        <strain evidence="9">SZHN2017</strain>
        <tissue evidence="9">Muscle</tissue>
    </source>
</reference>
<keyword evidence="10" id="KW-1185">Reference proteome</keyword>
<feature type="transmembrane region" description="Helical" evidence="7">
    <location>
        <begin position="170"/>
        <end position="190"/>
    </location>
</feature>
<dbReference type="EMBL" id="PZQS01000001">
    <property type="protein sequence ID" value="PVD37474.1"/>
    <property type="molecule type" value="Genomic_DNA"/>
</dbReference>
<dbReference type="PANTHER" id="PTHR12639">
    <property type="entry name" value="VITAMIN K-DEPENDENT GAMMA-CARBOXYLASE"/>
    <property type="match status" value="1"/>
</dbReference>
<evidence type="ECO:0000313" key="10">
    <source>
        <dbReference type="Proteomes" id="UP000245119"/>
    </source>
</evidence>
<dbReference type="InterPro" id="IPR053934">
    <property type="entry name" value="HTTM_dom"/>
</dbReference>
<evidence type="ECO:0000256" key="2">
    <source>
        <dbReference type="ARBA" id="ARBA00022692"/>
    </source>
</evidence>
<organism evidence="9 10">
    <name type="scientific">Pomacea canaliculata</name>
    <name type="common">Golden apple snail</name>
    <dbReference type="NCBI Taxonomy" id="400727"/>
    <lineage>
        <taxon>Eukaryota</taxon>
        <taxon>Metazoa</taxon>
        <taxon>Spiralia</taxon>
        <taxon>Lophotrochozoa</taxon>
        <taxon>Mollusca</taxon>
        <taxon>Gastropoda</taxon>
        <taxon>Caenogastropoda</taxon>
        <taxon>Architaenioglossa</taxon>
        <taxon>Ampullarioidea</taxon>
        <taxon>Ampullariidae</taxon>
        <taxon>Pomacea</taxon>
    </lineage>
</organism>
<keyword evidence="2 7" id="KW-0812">Transmembrane</keyword>
<evidence type="ECO:0000313" key="9">
    <source>
        <dbReference type="EMBL" id="PVD37474.1"/>
    </source>
</evidence>
<proteinExistence type="predicted"/>
<dbReference type="AlphaFoldDB" id="A0A2T7PVM3"/>
<dbReference type="Pfam" id="PF22777">
    <property type="entry name" value="VKGC_lumenal_dom"/>
    <property type="match status" value="1"/>
</dbReference>
<keyword evidence="4 7" id="KW-0472">Membrane</keyword>
<keyword evidence="6" id="KW-0456">Lyase</keyword>
<evidence type="ECO:0000256" key="5">
    <source>
        <dbReference type="ARBA" id="ARBA00023157"/>
    </source>
</evidence>
<keyword evidence="3 7" id="KW-1133">Transmembrane helix</keyword>
<keyword evidence="5" id="KW-1015">Disulfide bond</keyword>
<evidence type="ECO:0000256" key="3">
    <source>
        <dbReference type="ARBA" id="ARBA00022989"/>
    </source>
</evidence>
<comment type="subcellular location">
    <subcellularLocation>
        <location evidence="1">Endomembrane system</location>
        <topology evidence="1">Multi-pass membrane protein</topology>
    </subcellularLocation>
</comment>
<accession>A0A2T7PVM3</accession>
<dbReference type="GO" id="GO:0008488">
    <property type="term" value="F:gamma-glutamyl carboxylase activity"/>
    <property type="evidence" value="ECO:0007669"/>
    <property type="project" value="InterPro"/>
</dbReference>
<feature type="transmembrane region" description="Helical" evidence="7">
    <location>
        <begin position="78"/>
        <end position="95"/>
    </location>
</feature>
<evidence type="ECO:0000256" key="7">
    <source>
        <dbReference type="SAM" id="Phobius"/>
    </source>
</evidence>
<evidence type="ECO:0000259" key="8">
    <source>
        <dbReference type="SMART" id="SM00752"/>
    </source>
</evidence>
<dbReference type="Pfam" id="PF05090">
    <property type="entry name" value="HTTM"/>
    <property type="match status" value="1"/>
</dbReference>
<evidence type="ECO:0000256" key="4">
    <source>
        <dbReference type="ARBA" id="ARBA00023136"/>
    </source>
</evidence>
<gene>
    <name evidence="9" type="ORF">C0Q70_00064</name>
</gene>
<protein>
    <recommendedName>
        <fullName evidence="8">HTTM-like domain-containing protein</fullName>
    </recommendedName>
</protein>
<dbReference type="InterPro" id="IPR053935">
    <property type="entry name" value="VKGC_lumenal_dom"/>
</dbReference>
<dbReference type="PANTHER" id="PTHR12639:SF6">
    <property type="entry name" value="VITAMIN K-DEPENDENT GAMMA-CARBOXYLASE"/>
    <property type="match status" value="1"/>
</dbReference>
<comment type="caution">
    <text evidence="9">The sequence shown here is derived from an EMBL/GenBank/DDBJ whole genome shotgun (WGS) entry which is preliminary data.</text>
</comment>
<dbReference type="GO" id="GO:0012505">
    <property type="term" value="C:endomembrane system"/>
    <property type="evidence" value="ECO:0007669"/>
    <property type="project" value="UniProtKB-SubCell"/>
</dbReference>